<dbReference type="AlphaFoldDB" id="A0AA38S0B2"/>
<dbReference type="GO" id="GO:0005640">
    <property type="term" value="C:nuclear outer membrane"/>
    <property type="evidence" value="ECO:0007669"/>
    <property type="project" value="TreeGrafter"/>
</dbReference>
<dbReference type="InterPro" id="IPR012578">
    <property type="entry name" value="Nucl_pore_cmplx"/>
</dbReference>
<keyword evidence="2" id="KW-0812">Transmembrane</keyword>
<feature type="compositionally biased region" description="Polar residues" evidence="1">
    <location>
        <begin position="222"/>
        <end position="236"/>
    </location>
</feature>
<organism evidence="3 4">
    <name type="scientific">Pleurostoma richardsiae</name>
    <dbReference type="NCBI Taxonomy" id="41990"/>
    <lineage>
        <taxon>Eukaryota</taxon>
        <taxon>Fungi</taxon>
        <taxon>Dikarya</taxon>
        <taxon>Ascomycota</taxon>
        <taxon>Pezizomycotina</taxon>
        <taxon>Sordariomycetes</taxon>
        <taxon>Sordariomycetidae</taxon>
        <taxon>Calosphaeriales</taxon>
        <taxon>Pleurostomataceae</taxon>
        <taxon>Pleurostoma</taxon>
    </lineage>
</organism>
<reference evidence="3" key="1">
    <citation type="submission" date="2022-07" db="EMBL/GenBank/DDBJ databases">
        <title>Fungi with potential for degradation of polypropylene.</title>
        <authorList>
            <person name="Gostincar C."/>
        </authorList>
    </citation>
    <scope>NUCLEOTIDE SEQUENCE</scope>
    <source>
        <strain evidence="3">EXF-13308</strain>
    </source>
</reference>
<keyword evidence="2" id="KW-1133">Transmembrane helix</keyword>
<feature type="transmembrane region" description="Helical" evidence="2">
    <location>
        <begin position="89"/>
        <end position="110"/>
    </location>
</feature>
<gene>
    <name evidence="3" type="ORF">NKR23_g5052</name>
</gene>
<dbReference type="GO" id="GO:0030474">
    <property type="term" value="P:spindle pole body duplication"/>
    <property type="evidence" value="ECO:0007669"/>
    <property type="project" value="TreeGrafter"/>
</dbReference>
<dbReference type="EMBL" id="JANBVO010000013">
    <property type="protein sequence ID" value="KAJ9148299.1"/>
    <property type="molecule type" value="Genomic_DNA"/>
</dbReference>
<keyword evidence="2" id="KW-0472">Membrane</keyword>
<protein>
    <submittedName>
        <fullName evidence="3">Nuclear pore complex component</fullName>
    </submittedName>
</protein>
<feature type="region of interest" description="Disordered" evidence="1">
    <location>
        <begin position="130"/>
        <end position="205"/>
    </location>
</feature>
<feature type="region of interest" description="Disordered" evidence="1">
    <location>
        <begin position="217"/>
        <end position="276"/>
    </location>
</feature>
<feature type="compositionally biased region" description="Polar residues" evidence="1">
    <location>
        <begin position="155"/>
        <end position="179"/>
    </location>
</feature>
<evidence type="ECO:0000256" key="1">
    <source>
        <dbReference type="SAM" id="MobiDB-lite"/>
    </source>
</evidence>
<proteinExistence type="predicted"/>
<name>A0AA38S0B2_9PEZI</name>
<feature type="transmembrane region" description="Helical" evidence="2">
    <location>
        <begin position="56"/>
        <end position="77"/>
    </location>
</feature>
<dbReference type="Pfam" id="PF08058">
    <property type="entry name" value="NPCC"/>
    <property type="match status" value="1"/>
</dbReference>
<evidence type="ECO:0000313" key="4">
    <source>
        <dbReference type="Proteomes" id="UP001174694"/>
    </source>
</evidence>
<feature type="region of interest" description="Disordered" evidence="1">
    <location>
        <begin position="1"/>
        <end position="30"/>
    </location>
</feature>
<sequence>MSSTALATSRAPATPTAIKKPLPVSESPGNWKHPRLNEIARRQSASVFSEANIKTILYNIGALVIIWTLHSVFSSYGPSQMLSKVSKGYLGWGYLFLQLIPLFNISMAVLPLMRRQDDISDIPLTPAQRKLLGLPPSSAPPTPGSVYSTPPKYSRTPSISGSVGSKASYSASPLSNKGNGSPAYGSPTSGRRPSGSPFSPANTSPLLQKAMAGGVNGVRRSSFGSPSPLGASTASSLFPDAPGTPSPSSPSKRTSVGLNNKWLYEKGRRTSGNTWL</sequence>
<evidence type="ECO:0000256" key="2">
    <source>
        <dbReference type="SAM" id="Phobius"/>
    </source>
</evidence>
<feature type="compositionally biased region" description="Low complexity" evidence="1">
    <location>
        <begin position="185"/>
        <end position="200"/>
    </location>
</feature>
<accession>A0AA38S0B2</accession>
<keyword evidence="4" id="KW-1185">Reference proteome</keyword>
<dbReference type="GO" id="GO:0070762">
    <property type="term" value="C:nuclear pore transmembrane ring"/>
    <property type="evidence" value="ECO:0007669"/>
    <property type="project" value="TreeGrafter"/>
</dbReference>
<dbReference type="GO" id="GO:0006606">
    <property type="term" value="P:protein import into nucleus"/>
    <property type="evidence" value="ECO:0007669"/>
    <property type="project" value="TreeGrafter"/>
</dbReference>
<dbReference type="PANTHER" id="PTHR28003">
    <property type="entry name" value="NUCLEOPORIN POM34"/>
    <property type="match status" value="1"/>
</dbReference>
<dbReference type="PANTHER" id="PTHR28003:SF1">
    <property type="entry name" value="NUCLEOPORIN POM34"/>
    <property type="match status" value="1"/>
</dbReference>
<comment type="caution">
    <text evidence="3">The sequence shown here is derived from an EMBL/GenBank/DDBJ whole genome shotgun (WGS) entry which is preliminary data.</text>
</comment>
<evidence type="ECO:0000313" key="3">
    <source>
        <dbReference type="EMBL" id="KAJ9148299.1"/>
    </source>
</evidence>
<dbReference type="Proteomes" id="UP001174694">
    <property type="component" value="Unassembled WGS sequence"/>
</dbReference>